<gene>
    <name evidence="1" type="ORF">SCHPADRAFT_452440</name>
</gene>
<dbReference type="Proteomes" id="UP000053477">
    <property type="component" value="Unassembled WGS sequence"/>
</dbReference>
<proteinExistence type="predicted"/>
<keyword evidence="2" id="KW-1185">Reference proteome</keyword>
<evidence type="ECO:0000313" key="2">
    <source>
        <dbReference type="Proteomes" id="UP000053477"/>
    </source>
</evidence>
<reference evidence="1 2" key="1">
    <citation type="submission" date="2015-04" db="EMBL/GenBank/DDBJ databases">
        <title>Complete genome sequence of Schizopora paradoxa KUC8140, a cosmopolitan wood degrader in East Asia.</title>
        <authorList>
            <consortium name="DOE Joint Genome Institute"/>
            <person name="Min B."/>
            <person name="Park H."/>
            <person name="Jang Y."/>
            <person name="Kim J.-J."/>
            <person name="Kim K.H."/>
            <person name="Pangilinan J."/>
            <person name="Lipzen A."/>
            <person name="Riley R."/>
            <person name="Grigoriev I.V."/>
            <person name="Spatafora J.W."/>
            <person name="Choi I.-G."/>
        </authorList>
    </citation>
    <scope>NUCLEOTIDE SEQUENCE [LARGE SCALE GENOMIC DNA]</scope>
    <source>
        <strain evidence="1 2">KUC8140</strain>
    </source>
</reference>
<name>A0A0H2RQL5_9AGAM</name>
<dbReference type="AlphaFoldDB" id="A0A0H2RQL5"/>
<accession>A0A0H2RQL5</accession>
<organism evidence="1 2">
    <name type="scientific">Schizopora paradoxa</name>
    <dbReference type="NCBI Taxonomy" id="27342"/>
    <lineage>
        <taxon>Eukaryota</taxon>
        <taxon>Fungi</taxon>
        <taxon>Dikarya</taxon>
        <taxon>Basidiomycota</taxon>
        <taxon>Agaricomycotina</taxon>
        <taxon>Agaricomycetes</taxon>
        <taxon>Hymenochaetales</taxon>
        <taxon>Schizoporaceae</taxon>
        <taxon>Schizopora</taxon>
    </lineage>
</organism>
<protein>
    <submittedName>
        <fullName evidence="1">Uncharacterized protein</fullName>
    </submittedName>
</protein>
<dbReference type="InParanoid" id="A0A0H2RQL5"/>
<dbReference type="EMBL" id="KQ085992">
    <property type="protein sequence ID" value="KLO11768.1"/>
    <property type="molecule type" value="Genomic_DNA"/>
</dbReference>
<evidence type="ECO:0000313" key="1">
    <source>
        <dbReference type="EMBL" id="KLO11768.1"/>
    </source>
</evidence>
<sequence length="192" mass="21974">MSRTGRRKLEADELMPFTRRSPFVNVRRRIIVGSANTKLVKASTLQKVSPLLPSWRLSTRALETTNVWLTSTKFTASSAQRVSLPCAVPYKRALVTVILVEHGLFDFSRRRQHYFLRGISLLGLLRQEVNPSLFPTRALVDSGAGERDDFGKPWSGSLLLQSSEPRHIRMQLLRWKGRRCMSYDLHPGERRA</sequence>